<dbReference type="PANTHER" id="PTHR43547:SF2">
    <property type="entry name" value="HYBRID SIGNAL TRANSDUCTION HISTIDINE KINASE C"/>
    <property type="match status" value="1"/>
</dbReference>
<dbReference type="Pfam" id="PF07495">
    <property type="entry name" value="Y_Y_Y"/>
    <property type="match status" value="1"/>
</dbReference>
<proteinExistence type="predicted"/>
<reference evidence="2 3" key="1">
    <citation type="journal article" date="2011" name="J. Bacteriol.">
        <title>Genome sequence of strain IMCC3088, a proteorhodopsin-containing marine bacterium belonging to the OM60/NOR5 clade.</title>
        <authorList>
            <person name="Jang Y."/>
            <person name="Oh H.M."/>
            <person name="Kang I."/>
            <person name="Lee K."/>
            <person name="Yang S.J."/>
            <person name="Cho J.C."/>
        </authorList>
    </citation>
    <scope>NUCLEOTIDE SEQUENCE [LARGE SCALE GENOMIC DNA]</scope>
    <source>
        <strain evidence="2 3">IMCC3088</strain>
    </source>
</reference>
<dbReference type="AlphaFoldDB" id="F3L2N9"/>
<dbReference type="SUPFAM" id="SSF82171">
    <property type="entry name" value="DPP6 N-terminal domain-like"/>
    <property type="match status" value="1"/>
</dbReference>
<evidence type="ECO:0000313" key="2">
    <source>
        <dbReference type="EMBL" id="EGG29357.1"/>
    </source>
</evidence>
<dbReference type="RefSeq" id="WP_009576046.1">
    <property type="nucleotide sequence ID" value="NZ_AEIG01000055.1"/>
</dbReference>
<keyword evidence="1" id="KW-0597">Phosphoprotein</keyword>
<organism evidence="2 3">
    <name type="scientific">Aequoribacter fuscus</name>
    <dbReference type="NCBI Taxonomy" id="2518989"/>
    <lineage>
        <taxon>Bacteria</taxon>
        <taxon>Pseudomonadati</taxon>
        <taxon>Pseudomonadota</taxon>
        <taxon>Gammaproteobacteria</taxon>
        <taxon>Cellvibrionales</taxon>
        <taxon>Halieaceae</taxon>
        <taxon>Aequoribacter</taxon>
    </lineage>
</organism>
<gene>
    <name evidence="2" type="ORF">IMCC3088_1813</name>
</gene>
<dbReference type="GO" id="GO:0000155">
    <property type="term" value="F:phosphorelay sensor kinase activity"/>
    <property type="evidence" value="ECO:0007669"/>
    <property type="project" value="TreeGrafter"/>
</dbReference>
<name>F3L2N9_9GAMM</name>
<keyword evidence="2" id="KW-0808">Transferase</keyword>
<evidence type="ECO:0000313" key="3">
    <source>
        <dbReference type="Proteomes" id="UP000005615"/>
    </source>
</evidence>
<keyword evidence="3" id="KW-1185">Reference proteome</keyword>
<dbReference type="OrthoDB" id="9772100at2"/>
<dbReference type="Gene3D" id="2.130.10.10">
    <property type="entry name" value="YVTN repeat-like/Quinoprotein amine dehydrogenase"/>
    <property type="match status" value="2"/>
</dbReference>
<dbReference type="PANTHER" id="PTHR43547">
    <property type="entry name" value="TWO-COMPONENT HISTIDINE KINASE"/>
    <property type="match status" value="1"/>
</dbReference>
<dbReference type="Proteomes" id="UP000005615">
    <property type="component" value="Unassembled WGS sequence"/>
</dbReference>
<evidence type="ECO:0000256" key="1">
    <source>
        <dbReference type="ARBA" id="ARBA00022553"/>
    </source>
</evidence>
<protein>
    <submittedName>
        <fullName evidence="2">Two-component system sensor histidine kinase/response</fullName>
    </submittedName>
</protein>
<dbReference type="Gene3D" id="2.60.40.10">
    <property type="entry name" value="Immunoglobulins"/>
    <property type="match status" value="1"/>
</dbReference>
<dbReference type="InterPro" id="IPR013783">
    <property type="entry name" value="Ig-like_fold"/>
</dbReference>
<accession>F3L2N9</accession>
<dbReference type="InterPro" id="IPR015943">
    <property type="entry name" value="WD40/YVTN_repeat-like_dom_sf"/>
</dbReference>
<comment type="caution">
    <text evidence="2">The sequence shown here is derived from an EMBL/GenBank/DDBJ whole genome shotgun (WGS) entry which is preliminary data.</text>
</comment>
<dbReference type="eggNOG" id="COG2205">
    <property type="taxonomic scope" value="Bacteria"/>
</dbReference>
<dbReference type="STRING" id="2518989.IMCC3088_1813"/>
<dbReference type="InterPro" id="IPR011123">
    <property type="entry name" value="Y_Y_Y"/>
</dbReference>
<dbReference type="EMBL" id="AEIG01000055">
    <property type="protein sequence ID" value="EGG29357.1"/>
    <property type="molecule type" value="Genomic_DNA"/>
</dbReference>
<keyword evidence="2" id="KW-0418">Kinase</keyword>
<sequence length="978" mass="108757">MLKKSFLILASFLTLIFSTNIAANGLVSVFSPSNHLNDLNGAIQTVFLDSTGAAWISTTNKIHRYEPYQPRQTENGKTNSYDLSEVYHLFELDQFLIAATDDDGFWFLDRDLNKFVHIETRNYAPVSGVLVFSETQFLAITTSGEVHTYTSHADENDKISLYRSSTSSCSEGSFNECAELIKLAFERADIPDLHFYTTQADKKNHFHLSKSGKEIKLLRVDSLNNVILEINGNTKISHQLPLETEITSIGLSDSTIILGSHRGLLLIDQDSGNVTVKNESNSRIKSNFVTSILRQSNRIFWLGTYSGVSFLKKDEISVVDSESCGLASNDVGGVFASHNRLILATYAGLAVAERDGTSIHCPASKVEDIPETRLMNIYKLDDFLIIGTRGQTITRRINNLGDAVVRNISWPTKLTGFSRISSETYAVSSMTRGLTLVNIDESDNSFFDVTDSAPAWSPIGLSGQLVLFIKDFKINSLALPNGKKLTAVPPSFTNEKFQFLTLSEDHETIIATTLSNYAITYIYEESTSQIIEKARFQLDAIGYSAILIDETLLIAQENGVSIIDLETSNVTKKRLTSPSGGYFNFNFGAVTKFDDQHLVLGTTEGALILPLPRPTPTPPPKLNFTSFAVKGEQMKIAAPLHQIQDITLPHNAYHFSAEFAVMDYINPSRSLYKYKLEGLDDDWIDGGHTPSATYTNLSPGDYTLKVIGANADGVWNNEGISIDIIVKAAPWATWWAYTLYASFAIVALWLFKRYYDTVQLQIKAVALSREMVEATEGNTETLYHRIERFKQLLSSRDDLFQSVLAEISTLSNESEQAGEPNFAAEHLIKCTSYLHERLISQRADASYYVSELVHLAFEQYHETKPAHQPKYIPLVDLDNTALDVHASVQLYAVLVGILEWLPDNYLTQQVISTAVNIKTFNQADNKSGLVIALGHALDTPSALFTDPLLRPLFALGEFSVETEDNNPNQLALVWPKSS</sequence>